<keyword evidence="5 8" id="KW-0676">Redox-active center</keyword>
<proteinExistence type="inferred from homology"/>
<evidence type="ECO:0000313" key="11">
    <source>
        <dbReference type="Proteomes" id="UP000295136"/>
    </source>
</evidence>
<dbReference type="PROSITE" id="PS00194">
    <property type="entry name" value="THIOREDOXIN_1"/>
    <property type="match status" value="1"/>
</dbReference>
<dbReference type="Gene3D" id="3.40.30.10">
    <property type="entry name" value="Glutaredoxin"/>
    <property type="match status" value="1"/>
</dbReference>
<evidence type="ECO:0000256" key="2">
    <source>
        <dbReference type="ARBA" id="ARBA00022448"/>
    </source>
</evidence>
<evidence type="ECO:0000256" key="1">
    <source>
        <dbReference type="ARBA" id="ARBA00008987"/>
    </source>
</evidence>
<dbReference type="RefSeq" id="WP_132640206.1">
    <property type="nucleotide sequence ID" value="NZ_SMLD01000211.1"/>
</dbReference>
<dbReference type="InterPro" id="IPR005746">
    <property type="entry name" value="Thioredoxin"/>
</dbReference>
<keyword evidence="11" id="KW-1185">Reference proteome</keyword>
<evidence type="ECO:0000256" key="3">
    <source>
        <dbReference type="ARBA" id="ARBA00022982"/>
    </source>
</evidence>
<sequence>MDTTPLVLTTVGFDAELTGAGAQPFLVDFWANGCGPCKALAPVLEEVAAEQAGRPRVGMVQLNHAPELAGRFEVMALPTLIVFVDGMEKKRLTGPLTKTELLAELEEFGI</sequence>
<feature type="site" description="Contributes to redox potential value" evidence="7">
    <location>
        <position position="35"/>
    </location>
</feature>
<feature type="disulfide bond" description="Redox-active" evidence="8">
    <location>
        <begin position="34"/>
        <end position="37"/>
    </location>
</feature>
<evidence type="ECO:0000256" key="5">
    <source>
        <dbReference type="ARBA" id="ARBA00023284"/>
    </source>
</evidence>
<feature type="active site" description="Nucleophile" evidence="7">
    <location>
        <position position="34"/>
    </location>
</feature>
<evidence type="ECO:0000256" key="6">
    <source>
        <dbReference type="PIRNR" id="PIRNR000077"/>
    </source>
</evidence>
<protein>
    <recommendedName>
        <fullName evidence="6">Thioredoxin</fullName>
    </recommendedName>
</protein>
<dbReference type="PIRSF" id="PIRSF000077">
    <property type="entry name" value="Thioredoxin"/>
    <property type="match status" value="1"/>
</dbReference>
<dbReference type="PROSITE" id="PS51352">
    <property type="entry name" value="THIOREDOXIN_2"/>
    <property type="match status" value="1"/>
</dbReference>
<dbReference type="InterPro" id="IPR036249">
    <property type="entry name" value="Thioredoxin-like_sf"/>
</dbReference>
<keyword evidence="4 8" id="KW-1015">Disulfide bond</keyword>
<name>A0A4R5E904_9ACTN</name>
<organism evidence="10 11">
    <name type="scientific">Nonomuraea mesophila</name>
    <dbReference type="NCBI Taxonomy" id="2530382"/>
    <lineage>
        <taxon>Bacteria</taxon>
        <taxon>Bacillati</taxon>
        <taxon>Actinomycetota</taxon>
        <taxon>Actinomycetes</taxon>
        <taxon>Streptosporangiales</taxon>
        <taxon>Streptosporangiaceae</taxon>
        <taxon>Nonomuraea</taxon>
    </lineage>
</organism>
<feature type="site" description="Deprotonates C-terminal active site Cys" evidence="7">
    <location>
        <position position="28"/>
    </location>
</feature>
<dbReference type="CDD" id="cd02947">
    <property type="entry name" value="TRX_family"/>
    <property type="match status" value="1"/>
</dbReference>
<dbReference type="AlphaFoldDB" id="A0A4R5E904"/>
<dbReference type="Proteomes" id="UP000295136">
    <property type="component" value="Unassembled WGS sequence"/>
</dbReference>
<dbReference type="GO" id="GO:0015035">
    <property type="term" value="F:protein-disulfide reductase activity"/>
    <property type="evidence" value="ECO:0007669"/>
    <property type="project" value="InterPro"/>
</dbReference>
<evidence type="ECO:0000256" key="4">
    <source>
        <dbReference type="ARBA" id="ARBA00023157"/>
    </source>
</evidence>
<dbReference type="PANTHER" id="PTHR45663">
    <property type="entry name" value="GEO12009P1"/>
    <property type="match status" value="1"/>
</dbReference>
<reference evidence="10 11" key="1">
    <citation type="submission" date="2019-03" db="EMBL/GenBank/DDBJ databases">
        <title>Draft genome sequences of novel Actinobacteria.</title>
        <authorList>
            <person name="Sahin N."/>
            <person name="Ay H."/>
            <person name="Saygin H."/>
        </authorList>
    </citation>
    <scope>NUCLEOTIDE SEQUENCE [LARGE SCALE GENOMIC DNA]</scope>
    <source>
        <strain evidence="10 11">6K102</strain>
    </source>
</reference>
<dbReference type="EMBL" id="SMLD01000211">
    <property type="protein sequence ID" value="TDE28117.1"/>
    <property type="molecule type" value="Genomic_DNA"/>
</dbReference>
<evidence type="ECO:0000256" key="8">
    <source>
        <dbReference type="PIRSR" id="PIRSR000077-4"/>
    </source>
</evidence>
<evidence type="ECO:0000256" key="7">
    <source>
        <dbReference type="PIRSR" id="PIRSR000077-1"/>
    </source>
</evidence>
<accession>A0A4R5E904</accession>
<feature type="domain" description="Thioredoxin" evidence="9">
    <location>
        <begin position="1"/>
        <end position="110"/>
    </location>
</feature>
<keyword evidence="3" id="KW-0249">Electron transport</keyword>
<dbReference type="GO" id="GO:0005829">
    <property type="term" value="C:cytosol"/>
    <property type="evidence" value="ECO:0007669"/>
    <property type="project" value="TreeGrafter"/>
</dbReference>
<feature type="site" description="Contributes to redox potential value" evidence="7">
    <location>
        <position position="36"/>
    </location>
</feature>
<dbReference type="PANTHER" id="PTHR45663:SF11">
    <property type="entry name" value="GEO12009P1"/>
    <property type="match status" value="1"/>
</dbReference>
<feature type="active site" description="Nucleophile" evidence="7">
    <location>
        <position position="37"/>
    </location>
</feature>
<keyword evidence="2" id="KW-0813">Transport</keyword>
<dbReference type="InterPro" id="IPR013766">
    <property type="entry name" value="Thioredoxin_domain"/>
</dbReference>
<dbReference type="SUPFAM" id="SSF52833">
    <property type="entry name" value="Thioredoxin-like"/>
    <property type="match status" value="1"/>
</dbReference>
<dbReference type="GO" id="GO:0045454">
    <property type="term" value="P:cell redox homeostasis"/>
    <property type="evidence" value="ECO:0007669"/>
    <property type="project" value="TreeGrafter"/>
</dbReference>
<comment type="caution">
    <text evidence="10">The sequence shown here is derived from an EMBL/GenBank/DDBJ whole genome shotgun (WGS) entry which is preliminary data.</text>
</comment>
<comment type="similarity">
    <text evidence="1 6">Belongs to the thioredoxin family.</text>
</comment>
<evidence type="ECO:0000259" key="9">
    <source>
        <dbReference type="PROSITE" id="PS51352"/>
    </source>
</evidence>
<gene>
    <name evidence="10" type="ORF">E1295_42780</name>
</gene>
<dbReference type="InterPro" id="IPR017937">
    <property type="entry name" value="Thioredoxin_CS"/>
</dbReference>
<evidence type="ECO:0000313" key="10">
    <source>
        <dbReference type="EMBL" id="TDE28117.1"/>
    </source>
</evidence>
<dbReference type="Pfam" id="PF00085">
    <property type="entry name" value="Thioredoxin"/>
    <property type="match status" value="1"/>
</dbReference>